<dbReference type="RefSeq" id="WP_135840316.1">
    <property type="nucleotide sequence ID" value="NZ_SRRO01000001.1"/>
</dbReference>
<feature type="region of interest" description="Disordered" evidence="1">
    <location>
        <begin position="75"/>
        <end position="106"/>
    </location>
</feature>
<protein>
    <submittedName>
        <fullName evidence="3">Uncharacterized protein</fullName>
    </submittedName>
</protein>
<name>A0A4Z1CDB2_9ACTN</name>
<sequence length="279" mass="29782">MTDQQHDDQQHDDQHDDDQHDDDQLDAGTYDEGDDETYADDAPAVGPLVAAGLLGLVTLLVLVVAWAVLGRDDDARDASGQASTAGSVGAGATSTLPSDLAPGRPTRLGRCVRAQRALEETLDAAQPALDQWAVHVGAMNKLVVGEITLQQATEFWESTRLGAQRRVRDFGDSFGALRAVGVDCPGPALLAPGARALPGCAREVQAAVRAVQSARVSVSTWEEHIHHMDMLRLGQMTPEQATEMWLDSWQSGVRELDAYDSASASAEREDGCSRAGSSR</sequence>
<feature type="compositionally biased region" description="Basic and acidic residues" evidence="1">
    <location>
        <begin position="1"/>
        <end position="18"/>
    </location>
</feature>
<evidence type="ECO:0000313" key="3">
    <source>
        <dbReference type="EMBL" id="TGN65826.1"/>
    </source>
</evidence>
<dbReference type="OrthoDB" id="4871006at2"/>
<keyword evidence="2" id="KW-0472">Membrane</keyword>
<evidence type="ECO:0000256" key="1">
    <source>
        <dbReference type="SAM" id="MobiDB-lite"/>
    </source>
</evidence>
<proteinExistence type="predicted"/>
<keyword evidence="4" id="KW-1185">Reference proteome</keyword>
<dbReference type="Proteomes" id="UP000297496">
    <property type="component" value="Unassembled WGS sequence"/>
</dbReference>
<accession>A0A4Z1CDB2</accession>
<gene>
    <name evidence="3" type="ORF">EXE59_19105</name>
</gene>
<dbReference type="EMBL" id="SRRO01000001">
    <property type="protein sequence ID" value="TGN65826.1"/>
    <property type="molecule type" value="Genomic_DNA"/>
</dbReference>
<feature type="compositionally biased region" description="Low complexity" evidence="1">
    <location>
        <begin position="78"/>
        <end position="95"/>
    </location>
</feature>
<dbReference type="AlphaFoldDB" id="A0A4Z1CDB2"/>
<keyword evidence="2" id="KW-0812">Transmembrane</keyword>
<reference evidence="3 4" key="1">
    <citation type="submission" date="2019-04" db="EMBL/GenBank/DDBJ databases">
        <title>Three New Species of Nocardioides, Nocardioides euryhalodurans sp. nov., Nocardioides seonyuensis sp. nov. and Nocardioides eburneoflavus sp. nov. Isolated from Soil.</title>
        <authorList>
            <person name="Roh S.G."/>
            <person name="Lee C."/>
            <person name="Kim M.-K."/>
            <person name="Kim S.B."/>
        </authorList>
    </citation>
    <scope>NUCLEOTIDE SEQUENCE [LARGE SCALE GENOMIC DNA]</scope>
    <source>
        <strain evidence="3 4">MMS17-SY213</strain>
    </source>
</reference>
<feature type="compositionally biased region" description="Acidic residues" evidence="1">
    <location>
        <begin position="19"/>
        <end position="39"/>
    </location>
</feature>
<feature type="transmembrane region" description="Helical" evidence="2">
    <location>
        <begin position="48"/>
        <end position="69"/>
    </location>
</feature>
<keyword evidence="2" id="KW-1133">Transmembrane helix</keyword>
<feature type="region of interest" description="Disordered" evidence="1">
    <location>
        <begin position="259"/>
        <end position="279"/>
    </location>
</feature>
<evidence type="ECO:0000256" key="2">
    <source>
        <dbReference type="SAM" id="Phobius"/>
    </source>
</evidence>
<comment type="caution">
    <text evidence="3">The sequence shown here is derived from an EMBL/GenBank/DDBJ whole genome shotgun (WGS) entry which is preliminary data.</text>
</comment>
<organism evidence="3 4">
    <name type="scientific">Nocardioides eburneiflavus</name>
    <dbReference type="NCBI Taxonomy" id="2518372"/>
    <lineage>
        <taxon>Bacteria</taxon>
        <taxon>Bacillati</taxon>
        <taxon>Actinomycetota</taxon>
        <taxon>Actinomycetes</taxon>
        <taxon>Propionibacteriales</taxon>
        <taxon>Nocardioidaceae</taxon>
        <taxon>Nocardioides</taxon>
    </lineage>
</organism>
<evidence type="ECO:0000313" key="4">
    <source>
        <dbReference type="Proteomes" id="UP000297496"/>
    </source>
</evidence>
<feature type="region of interest" description="Disordered" evidence="1">
    <location>
        <begin position="1"/>
        <end position="39"/>
    </location>
</feature>